<dbReference type="AlphaFoldDB" id="A0A1H1WRQ7"/>
<feature type="transmembrane region" description="Helical" evidence="1">
    <location>
        <begin position="95"/>
        <end position="112"/>
    </location>
</feature>
<reference evidence="3" key="1">
    <citation type="submission" date="2016-10" db="EMBL/GenBank/DDBJ databases">
        <authorList>
            <person name="Varghese N."/>
            <person name="Submissions S."/>
        </authorList>
    </citation>
    <scope>NUCLEOTIDE SEQUENCE [LARGE SCALE GENOMIC DNA]</scope>
    <source>
        <strain evidence="3">KCTC 32247</strain>
    </source>
</reference>
<dbReference type="STRING" id="1392877.SAMN05216221_3165"/>
<keyword evidence="1" id="KW-0812">Transmembrane</keyword>
<keyword evidence="1" id="KW-0472">Membrane</keyword>
<dbReference type="OrthoDB" id="7030977at2"/>
<name>A0A1H1WRQ7_9PSED</name>
<dbReference type="Proteomes" id="UP000243359">
    <property type="component" value="Chromosome I"/>
</dbReference>
<gene>
    <name evidence="2" type="ORF">SAMN05216221_3165</name>
</gene>
<evidence type="ECO:0000313" key="2">
    <source>
        <dbReference type="EMBL" id="SDS99350.1"/>
    </source>
</evidence>
<accession>A0A1H1WRQ7</accession>
<dbReference type="EMBL" id="LT629751">
    <property type="protein sequence ID" value="SDS99350.1"/>
    <property type="molecule type" value="Genomic_DNA"/>
</dbReference>
<evidence type="ECO:0008006" key="4">
    <source>
        <dbReference type="Google" id="ProtNLM"/>
    </source>
</evidence>
<sequence>MSAVRLQRLSFARRWWGLLALAMLPLLLLGAFGPARPPLPAALAMPLFIAALLSMFVGLPLFRRFKLALIACARVLDTPDEAAGWAALARTQRNGLLGAMLPAWIAALGRLADLHGVPVLLLALASVVIAILYRLPRQLG</sequence>
<dbReference type="RefSeq" id="WP_090350089.1">
    <property type="nucleotide sequence ID" value="NZ_LT629751.1"/>
</dbReference>
<feature type="transmembrane region" description="Helical" evidence="1">
    <location>
        <begin position="118"/>
        <end position="135"/>
    </location>
</feature>
<proteinExistence type="predicted"/>
<feature type="transmembrane region" description="Helical" evidence="1">
    <location>
        <begin position="15"/>
        <end position="35"/>
    </location>
</feature>
<organism evidence="2 3">
    <name type="scientific">Pseudomonas oryzae</name>
    <dbReference type="NCBI Taxonomy" id="1392877"/>
    <lineage>
        <taxon>Bacteria</taxon>
        <taxon>Pseudomonadati</taxon>
        <taxon>Pseudomonadota</taxon>
        <taxon>Gammaproteobacteria</taxon>
        <taxon>Pseudomonadales</taxon>
        <taxon>Pseudomonadaceae</taxon>
        <taxon>Pseudomonas</taxon>
    </lineage>
</organism>
<protein>
    <recommendedName>
        <fullName evidence="4">MFS transporter</fullName>
    </recommendedName>
</protein>
<keyword evidence="3" id="KW-1185">Reference proteome</keyword>
<evidence type="ECO:0000256" key="1">
    <source>
        <dbReference type="SAM" id="Phobius"/>
    </source>
</evidence>
<keyword evidence="1" id="KW-1133">Transmembrane helix</keyword>
<evidence type="ECO:0000313" key="3">
    <source>
        <dbReference type="Proteomes" id="UP000243359"/>
    </source>
</evidence>
<feature type="transmembrane region" description="Helical" evidence="1">
    <location>
        <begin position="41"/>
        <end position="62"/>
    </location>
</feature>